<organism evidence="2 3">
    <name type="scientific">Metabacillus idriensis</name>
    <dbReference type="NCBI Taxonomy" id="324768"/>
    <lineage>
        <taxon>Bacteria</taxon>
        <taxon>Bacillati</taxon>
        <taxon>Bacillota</taxon>
        <taxon>Bacilli</taxon>
        <taxon>Bacillales</taxon>
        <taxon>Bacillaceae</taxon>
        <taxon>Metabacillus</taxon>
    </lineage>
</organism>
<dbReference type="PROSITE" id="PS51186">
    <property type="entry name" value="GNAT"/>
    <property type="match status" value="1"/>
</dbReference>
<evidence type="ECO:0000259" key="1">
    <source>
        <dbReference type="PROSITE" id="PS51186"/>
    </source>
</evidence>
<keyword evidence="2" id="KW-0808">Transferase</keyword>
<dbReference type="SUPFAM" id="SSF55729">
    <property type="entry name" value="Acyl-CoA N-acyltransferases (Nat)"/>
    <property type="match status" value="1"/>
</dbReference>
<dbReference type="Gene3D" id="3.40.630.30">
    <property type="match status" value="1"/>
</dbReference>
<feature type="domain" description="N-acetyltransferase" evidence="1">
    <location>
        <begin position="56"/>
        <end position="208"/>
    </location>
</feature>
<dbReference type="GO" id="GO:0016747">
    <property type="term" value="F:acyltransferase activity, transferring groups other than amino-acyl groups"/>
    <property type="evidence" value="ECO:0007669"/>
    <property type="project" value="InterPro"/>
</dbReference>
<dbReference type="InterPro" id="IPR052523">
    <property type="entry name" value="Trichothecene_AcTrans"/>
</dbReference>
<dbReference type="PANTHER" id="PTHR42791:SF1">
    <property type="entry name" value="N-ACETYLTRANSFERASE DOMAIN-CONTAINING PROTEIN"/>
    <property type="match status" value="1"/>
</dbReference>
<evidence type="ECO:0000313" key="2">
    <source>
        <dbReference type="EMBL" id="MRX54081.1"/>
    </source>
</evidence>
<name>A0A6I2MCG0_9BACI</name>
<dbReference type="RefSeq" id="WP_154318385.1">
    <property type="nucleotide sequence ID" value="NZ_CAJFZX010000013.1"/>
</dbReference>
<dbReference type="Pfam" id="PF00583">
    <property type="entry name" value="Acetyltransf_1"/>
    <property type="match status" value="1"/>
</dbReference>
<proteinExistence type="predicted"/>
<accession>A0A6I2MCG0</accession>
<evidence type="ECO:0000313" key="3">
    <source>
        <dbReference type="Proteomes" id="UP000441585"/>
    </source>
</evidence>
<dbReference type="InterPro" id="IPR016181">
    <property type="entry name" value="Acyl_CoA_acyltransferase"/>
</dbReference>
<dbReference type="Proteomes" id="UP000441585">
    <property type="component" value="Unassembled WGS sequence"/>
</dbReference>
<reference evidence="2 3" key="1">
    <citation type="submission" date="2019-11" db="EMBL/GenBank/DDBJ databases">
        <title>Bacillus idriensis genome.</title>
        <authorList>
            <person name="Konopka E.N."/>
            <person name="Newman J.D."/>
        </authorList>
    </citation>
    <scope>NUCLEOTIDE SEQUENCE [LARGE SCALE GENOMIC DNA]</scope>
    <source>
        <strain evidence="2 3">DSM 19097</strain>
    </source>
</reference>
<gene>
    <name evidence="2" type="ORF">GJU41_08870</name>
</gene>
<dbReference type="AlphaFoldDB" id="A0A6I2MCG0"/>
<sequence>MYEELTRLQKKHRLKAAEMLADSFFDNPLFIYLFPDERKRSRILQNVYRSTVEIADEISDVYVTSDRVEGIFAVRRTGNHSFSPALYKAILKTIFRSLLLIKDLQVVSFIKKARRLSIISKRMAFYEKQKPHLVLDMVAVNKKFRGQKFMSQMIRAALKEADIRRTFCVLETETIENVRIYEHFGFQLSQSIEVIKDQLTVYILVYDPHQQIIYADKA</sequence>
<dbReference type="PANTHER" id="PTHR42791">
    <property type="entry name" value="GNAT FAMILY ACETYLTRANSFERASE"/>
    <property type="match status" value="1"/>
</dbReference>
<comment type="caution">
    <text evidence="2">The sequence shown here is derived from an EMBL/GenBank/DDBJ whole genome shotgun (WGS) entry which is preliminary data.</text>
</comment>
<keyword evidence="3" id="KW-1185">Reference proteome</keyword>
<protein>
    <submittedName>
        <fullName evidence="2">GNAT family N-acetyltransferase</fullName>
    </submittedName>
</protein>
<dbReference type="InterPro" id="IPR000182">
    <property type="entry name" value="GNAT_dom"/>
</dbReference>
<dbReference type="EMBL" id="WKKF01000002">
    <property type="protein sequence ID" value="MRX54081.1"/>
    <property type="molecule type" value="Genomic_DNA"/>
</dbReference>